<organism evidence="1 2">
    <name type="scientific">Anaeroselena agilis</name>
    <dbReference type="NCBI Taxonomy" id="3063788"/>
    <lineage>
        <taxon>Bacteria</taxon>
        <taxon>Bacillati</taxon>
        <taxon>Bacillota</taxon>
        <taxon>Negativicutes</taxon>
        <taxon>Acetonemataceae</taxon>
        <taxon>Anaeroselena</taxon>
    </lineage>
</organism>
<dbReference type="EMBL" id="JAUOZS010000001">
    <property type="protein sequence ID" value="MDT8900883.1"/>
    <property type="molecule type" value="Genomic_DNA"/>
</dbReference>
<sequence length="47" mass="5325">MYEVTYIGLAVKDSDRSGRFCRDVLGWTLFFAGPDGERQELIQEAAL</sequence>
<dbReference type="Proteomes" id="UP001254848">
    <property type="component" value="Unassembled WGS sequence"/>
</dbReference>
<protein>
    <submittedName>
        <fullName evidence="1">Uncharacterized protein</fullName>
    </submittedName>
</protein>
<reference evidence="1 2" key="1">
    <citation type="submission" date="2023-07" db="EMBL/GenBank/DDBJ databases">
        <title>The novel representative of Negativicutes class, Anaeroselena agilis gen. nov. sp. nov.</title>
        <authorList>
            <person name="Prokofeva M.I."/>
            <person name="Elcheninov A.G."/>
            <person name="Klyukina A."/>
            <person name="Kublanov I.V."/>
            <person name="Frolov E.N."/>
            <person name="Podosokorskaya O.A."/>
        </authorList>
    </citation>
    <scope>NUCLEOTIDE SEQUENCE [LARGE SCALE GENOMIC DNA]</scope>
    <source>
        <strain evidence="1 2">4137-cl</strain>
    </source>
</reference>
<accession>A0ABU3NVM6</accession>
<proteinExistence type="predicted"/>
<dbReference type="InterPro" id="IPR029068">
    <property type="entry name" value="Glyas_Bleomycin-R_OHBP_Dase"/>
</dbReference>
<evidence type="ECO:0000313" key="1">
    <source>
        <dbReference type="EMBL" id="MDT8900883.1"/>
    </source>
</evidence>
<comment type="caution">
    <text evidence="1">The sequence shown here is derived from an EMBL/GenBank/DDBJ whole genome shotgun (WGS) entry which is preliminary data.</text>
</comment>
<evidence type="ECO:0000313" key="2">
    <source>
        <dbReference type="Proteomes" id="UP001254848"/>
    </source>
</evidence>
<keyword evidence="2" id="KW-1185">Reference proteome</keyword>
<gene>
    <name evidence="1" type="ORF">Q4T40_06500</name>
</gene>
<dbReference type="SUPFAM" id="SSF54593">
    <property type="entry name" value="Glyoxalase/Bleomycin resistance protein/Dihydroxybiphenyl dioxygenase"/>
    <property type="match status" value="1"/>
</dbReference>
<dbReference type="RefSeq" id="WP_413779415.1">
    <property type="nucleotide sequence ID" value="NZ_JAUOZS010000001.1"/>
</dbReference>
<name>A0ABU3NVM6_9FIRM</name>